<dbReference type="EMBL" id="GEDG01033462">
    <property type="protein sequence ID" value="JAP10245.1"/>
    <property type="molecule type" value="Transcribed_RNA"/>
</dbReference>
<protein>
    <submittedName>
        <fullName evidence="1">Putative ovule protein</fullName>
    </submittedName>
</protein>
<name>A0A0V0GPY2_SOLCH</name>
<organism evidence="1">
    <name type="scientific">Solanum chacoense</name>
    <name type="common">Chaco potato</name>
    <dbReference type="NCBI Taxonomy" id="4108"/>
    <lineage>
        <taxon>Eukaryota</taxon>
        <taxon>Viridiplantae</taxon>
        <taxon>Streptophyta</taxon>
        <taxon>Embryophyta</taxon>
        <taxon>Tracheophyta</taxon>
        <taxon>Spermatophyta</taxon>
        <taxon>Magnoliopsida</taxon>
        <taxon>eudicotyledons</taxon>
        <taxon>Gunneridae</taxon>
        <taxon>Pentapetalae</taxon>
        <taxon>asterids</taxon>
        <taxon>lamiids</taxon>
        <taxon>Solanales</taxon>
        <taxon>Solanaceae</taxon>
        <taxon>Solanoideae</taxon>
        <taxon>Solaneae</taxon>
        <taxon>Solanum</taxon>
    </lineage>
</organism>
<dbReference type="AlphaFoldDB" id="A0A0V0GPY2"/>
<proteinExistence type="predicted"/>
<sequence>LAFWFTVYGFVLHSTGISFRASSSTASGKFLILEETENGFFWDFKLMEFVMRIYTSIILFIQLHL</sequence>
<reference evidence="1" key="1">
    <citation type="submission" date="2015-12" db="EMBL/GenBank/DDBJ databases">
        <title>Gene expression during late stages of embryo sac development: a critical building block for successful pollen-pistil interactions.</title>
        <authorList>
            <person name="Liu Y."/>
            <person name="Joly V."/>
            <person name="Sabar M."/>
            <person name="Matton D.P."/>
        </authorList>
    </citation>
    <scope>NUCLEOTIDE SEQUENCE</scope>
</reference>
<accession>A0A0V0GPY2</accession>
<feature type="non-terminal residue" evidence="1">
    <location>
        <position position="1"/>
    </location>
</feature>
<evidence type="ECO:0000313" key="1">
    <source>
        <dbReference type="EMBL" id="JAP10245.1"/>
    </source>
</evidence>